<evidence type="ECO:0000256" key="13">
    <source>
        <dbReference type="ARBA" id="ARBA00039185"/>
    </source>
</evidence>
<dbReference type="GO" id="GO:0045143">
    <property type="term" value="P:homologous chromosome segregation"/>
    <property type="evidence" value="ECO:0007669"/>
    <property type="project" value="TreeGrafter"/>
</dbReference>
<keyword evidence="9" id="KW-0832">Ubl conjugation</keyword>
<dbReference type="Pfam" id="PF04856">
    <property type="entry name" value="Securin"/>
    <property type="match status" value="1"/>
</dbReference>
<feature type="region of interest" description="Disordered" evidence="14">
    <location>
        <begin position="13"/>
        <end position="52"/>
    </location>
</feature>
<evidence type="ECO:0000256" key="10">
    <source>
        <dbReference type="ARBA" id="ARBA00023036"/>
    </source>
</evidence>
<dbReference type="GO" id="GO:0051301">
    <property type="term" value="P:cell division"/>
    <property type="evidence" value="ECO:0007669"/>
    <property type="project" value="UniProtKB-KW"/>
</dbReference>
<evidence type="ECO:0000256" key="5">
    <source>
        <dbReference type="ARBA" id="ARBA00022618"/>
    </source>
</evidence>
<evidence type="ECO:0000313" key="16">
    <source>
        <dbReference type="Proteomes" id="UP000522663"/>
    </source>
</evidence>
<evidence type="ECO:0000313" key="15">
    <source>
        <dbReference type="EMBL" id="NXJ13714.1"/>
    </source>
</evidence>
<reference evidence="15 16" key="1">
    <citation type="submission" date="2019-09" db="EMBL/GenBank/DDBJ databases">
        <title>Bird 10,000 Genomes (B10K) Project - Family phase.</title>
        <authorList>
            <person name="Zhang G."/>
        </authorList>
    </citation>
    <scope>NUCLEOTIDE SEQUENCE [LARGE SCALE GENOMIC DNA]</scope>
    <source>
        <strain evidence="15">B10K-DU-001-53</strain>
        <tissue evidence="15">Muscle</tissue>
    </source>
</reference>
<evidence type="ECO:0000256" key="3">
    <source>
        <dbReference type="ARBA" id="ARBA00009264"/>
    </source>
</evidence>
<comment type="similarity">
    <text evidence="3">Belongs to the securin family.</text>
</comment>
<dbReference type="EMBL" id="VXAB01011350">
    <property type="protein sequence ID" value="NXJ13714.1"/>
    <property type="molecule type" value="Genomic_DNA"/>
</dbReference>
<keyword evidence="10" id="KW-0729">SH3-binding</keyword>
<evidence type="ECO:0000256" key="2">
    <source>
        <dbReference type="ARBA" id="ARBA00004496"/>
    </source>
</evidence>
<sequence length="194" mass="21505">MATLIFVDKENGEVGATKSQLRRPSVSSKVLSERTQVNTPLPKKTIRTTPATSHSVRKALGNVNRTVGVTSKKEQTREKNQPCSAKKVAEKSVGLESWDAVGDETFPEIENMFPSDPLDFESFDVPEEHKLSNIGLYGVPLMIHTSTCDKPVNITSSPVKLEKMPWESGLLQPPTDFISTLDDIIDMPPMNYDF</sequence>
<name>A0A7K9YXJ0_9GALL</name>
<dbReference type="GO" id="GO:0005634">
    <property type="term" value="C:nucleus"/>
    <property type="evidence" value="ECO:0007669"/>
    <property type="project" value="UniProtKB-SubCell"/>
</dbReference>
<feature type="non-terminal residue" evidence="15">
    <location>
        <position position="194"/>
    </location>
</feature>
<feature type="compositionally biased region" description="Polar residues" evidence="14">
    <location>
        <begin position="25"/>
        <end position="39"/>
    </location>
</feature>
<dbReference type="AlphaFoldDB" id="A0A7K9YXJ0"/>
<keyword evidence="4" id="KW-0963">Cytoplasm</keyword>
<comment type="caution">
    <text evidence="15">The sequence shown here is derived from an EMBL/GenBank/DDBJ whole genome shotgun (WGS) entry which is preliminary data.</text>
</comment>
<evidence type="ECO:0000256" key="12">
    <source>
        <dbReference type="ARBA" id="ARBA00023306"/>
    </source>
</evidence>
<dbReference type="PANTHER" id="PTHR10418">
    <property type="entry name" value="SECURIN-3"/>
    <property type="match status" value="1"/>
</dbReference>
<evidence type="ECO:0000256" key="4">
    <source>
        <dbReference type="ARBA" id="ARBA00022490"/>
    </source>
</evidence>
<evidence type="ECO:0000256" key="11">
    <source>
        <dbReference type="ARBA" id="ARBA00023242"/>
    </source>
</evidence>
<keyword evidence="7" id="KW-0498">Mitosis</keyword>
<proteinExistence type="inferred from homology"/>
<keyword evidence="5" id="KW-0132">Cell division</keyword>
<dbReference type="PANTHER" id="PTHR10418:SF2">
    <property type="entry name" value="SECURIN"/>
    <property type="match status" value="1"/>
</dbReference>
<evidence type="ECO:0000256" key="1">
    <source>
        <dbReference type="ARBA" id="ARBA00004123"/>
    </source>
</evidence>
<keyword evidence="16" id="KW-1185">Reference proteome</keyword>
<comment type="subcellular location">
    <subcellularLocation>
        <location evidence="2">Cytoplasm</location>
    </subcellularLocation>
    <subcellularLocation>
        <location evidence="1">Nucleus</location>
    </subcellularLocation>
</comment>
<evidence type="ECO:0000256" key="14">
    <source>
        <dbReference type="SAM" id="MobiDB-lite"/>
    </source>
</evidence>
<evidence type="ECO:0000256" key="7">
    <source>
        <dbReference type="ARBA" id="ARBA00022776"/>
    </source>
</evidence>
<evidence type="ECO:0000256" key="8">
    <source>
        <dbReference type="ARBA" id="ARBA00022829"/>
    </source>
</evidence>
<dbReference type="GO" id="GO:0017124">
    <property type="term" value="F:SH3 domain binding"/>
    <property type="evidence" value="ECO:0007669"/>
    <property type="project" value="UniProtKB-KW"/>
</dbReference>
<dbReference type="InterPro" id="IPR006940">
    <property type="entry name" value="Securin_separation_inhibitor"/>
</dbReference>
<feature type="non-terminal residue" evidence="15">
    <location>
        <position position="1"/>
    </location>
</feature>
<dbReference type="OrthoDB" id="9905975at2759"/>
<dbReference type="GO" id="GO:0005737">
    <property type="term" value="C:cytoplasm"/>
    <property type="evidence" value="ECO:0007669"/>
    <property type="project" value="UniProtKB-SubCell"/>
</dbReference>
<evidence type="ECO:0000256" key="9">
    <source>
        <dbReference type="ARBA" id="ARBA00022843"/>
    </source>
</evidence>
<protein>
    <recommendedName>
        <fullName evidence="13">Securin</fullName>
    </recommendedName>
</protein>
<gene>
    <name evidence="15" type="primary">Pttg1</name>
    <name evidence="15" type="ORF">ODOGUJ_R09066</name>
</gene>
<keyword evidence="11" id="KW-0539">Nucleus</keyword>
<keyword evidence="12" id="KW-0131">Cell cycle</keyword>
<evidence type="ECO:0000256" key="6">
    <source>
        <dbReference type="ARBA" id="ARBA00022737"/>
    </source>
</evidence>
<organism evidence="15 16">
    <name type="scientific">Odontophorus gujanensis</name>
    <name type="common">marbled wood quail</name>
    <dbReference type="NCBI Taxonomy" id="886794"/>
    <lineage>
        <taxon>Eukaryota</taxon>
        <taxon>Metazoa</taxon>
        <taxon>Chordata</taxon>
        <taxon>Craniata</taxon>
        <taxon>Vertebrata</taxon>
        <taxon>Euteleostomi</taxon>
        <taxon>Archelosauria</taxon>
        <taxon>Archosauria</taxon>
        <taxon>Dinosauria</taxon>
        <taxon>Saurischia</taxon>
        <taxon>Theropoda</taxon>
        <taxon>Coelurosauria</taxon>
        <taxon>Aves</taxon>
        <taxon>Neognathae</taxon>
        <taxon>Galloanserae</taxon>
        <taxon>Galliformes</taxon>
        <taxon>Odontophoridae</taxon>
        <taxon>Odontophorus</taxon>
    </lineage>
</organism>
<keyword evidence="8" id="KW-0159">Chromosome partition</keyword>
<keyword evidence="6" id="KW-0677">Repeat</keyword>
<accession>A0A7K9YXJ0</accession>
<dbReference type="GO" id="GO:0051276">
    <property type="term" value="P:chromosome organization"/>
    <property type="evidence" value="ECO:0007669"/>
    <property type="project" value="InterPro"/>
</dbReference>
<dbReference type="Proteomes" id="UP000522663">
    <property type="component" value="Unassembled WGS sequence"/>
</dbReference>